<sequence length="111" mass="12351">MRPGREYDTTAVSTHADILRTLGDLGYEGESTTITVAFKKPKNGKLNPIQRQFNKAHNSLRAIGERGNSLLKMTFKALRHVSLNPWRIGKILAAARPSFTSSTTALHGYRQ</sequence>
<name>A0ABW4A554_9ACTN</name>
<dbReference type="RefSeq" id="WP_317795428.1">
    <property type="nucleotide sequence ID" value="NZ_AP028461.1"/>
</dbReference>
<gene>
    <name evidence="4" type="ORF">ACFQ5G_07550</name>
</gene>
<dbReference type="Proteomes" id="UP001597183">
    <property type="component" value="Unassembled WGS sequence"/>
</dbReference>
<proteinExistence type="predicted"/>
<dbReference type="InterPro" id="IPR027806">
    <property type="entry name" value="HARBI1_dom"/>
</dbReference>
<dbReference type="Pfam" id="PF13359">
    <property type="entry name" value="DDE_Tnp_4"/>
    <property type="match status" value="1"/>
</dbReference>
<keyword evidence="5" id="KW-1185">Reference proteome</keyword>
<comment type="caution">
    <text evidence="4">The sequence shown here is derived from an EMBL/GenBank/DDBJ whole genome shotgun (WGS) entry which is preliminary data.</text>
</comment>
<dbReference type="EMBL" id="JBHTMK010000008">
    <property type="protein sequence ID" value="MFD1365192.1"/>
    <property type="molecule type" value="Genomic_DNA"/>
</dbReference>
<reference evidence="5" key="1">
    <citation type="journal article" date="2019" name="Int. J. Syst. Evol. Microbiol.">
        <title>The Global Catalogue of Microorganisms (GCM) 10K type strain sequencing project: providing services to taxonomists for standard genome sequencing and annotation.</title>
        <authorList>
            <consortium name="The Broad Institute Genomics Platform"/>
            <consortium name="The Broad Institute Genome Sequencing Center for Infectious Disease"/>
            <person name="Wu L."/>
            <person name="Ma J."/>
        </authorList>
    </citation>
    <scope>NUCLEOTIDE SEQUENCE [LARGE SCALE GENOMIC DNA]</scope>
    <source>
        <strain evidence="5">CCM 7526</strain>
    </source>
</reference>
<organism evidence="4 5">
    <name type="scientific">Actinoplanes sichuanensis</name>
    <dbReference type="NCBI Taxonomy" id="512349"/>
    <lineage>
        <taxon>Bacteria</taxon>
        <taxon>Bacillati</taxon>
        <taxon>Actinomycetota</taxon>
        <taxon>Actinomycetes</taxon>
        <taxon>Micromonosporales</taxon>
        <taxon>Micromonosporaceae</taxon>
        <taxon>Actinoplanes</taxon>
    </lineage>
</organism>
<evidence type="ECO:0000259" key="3">
    <source>
        <dbReference type="Pfam" id="PF13359"/>
    </source>
</evidence>
<evidence type="ECO:0000313" key="4">
    <source>
        <dbReference type="EMBL" id="MFD1365192.1"/>
    </source>
</evidence>
<accession>A0ABW4A554</accession>
<protein>
    <submittedName>
        <fullName evidence="4">Transposase family protein</fullName>
    </submittedName>
</protein>
<evidence type="ECO:0000313" key="5">
    <source>
        <dbReference type="Proteomes" id="UP001597183"/>
    </source>
</evidence>
<keyword evidence="2" id="KW-0479">Metal-binding</keyword>
<evidence type="ECO:0000256" key="2">
    <source>
        <dbReference type="ARBA" id="ARBA00022723"/>
    </source>
</evidence>
<comment type="cofactor">
    <cofactor evidence="1">
        <name>a divalent metal cation</name>
        <dbReference type="ChEBI" id="CHEBI:60240"/>
    </cofactor>
</comment>
<evidence type="ECO:0000256" key="1">
    <source>
        <dbReference type="ARBA" id="ARBA00001968"/>
    </source>
</evidence>
<feature type="domain" description="DDE Tnp4" evidence="3">
    <location>
        <begin position="19"/>
        <end position="94"/>
    </location>
</feature>